<protein>
    <submittedName>
        <fullName evidence="2">Uncharacterized protein</fullName>
    </submittedName>
</protein>
<evidence type="ECO:0000256" key="1">
    <source>
        <dbReference type="SAM" id="MobiDB-lite"/>
    </source>
</evidence>
<evidence type="ECO:0000313" key="3">
    <source>
        <dbReference type="Proteomes" id="UP000023152"/>
    </source>
</evidence>
<comment type="caution">
    <text evidence="2">The sequence shown here is derived from an EMBL/GenBank/DDBJ whole genome shotgun (WGS) entry which is preliminary data.</text>
</comment>
<name>X6LG85_RETFI</name>
<organism evidence="2 3">
    <name type="scientific">Reticulomyxa filosa</name>
    <dbReference type="NCBI Taxonomy" id="46433"/>
    <lineage>
        <taxon>Eukaryota</taxon>
        <taxon>Sar</taxon>
        <taxon>Rhizaria</taxon>
        <taxon>Retaria</taxon>
        <taxon>Foraminifera</taxon>
        <taxon>Monothalamids</taxon>
        <taxon>Reticulomyxidae</taxon>
        <taxon>Reticulomyxa</taxon>
    </lineage>
</organism>
<proteinExistence type="predicted"/>
<accession>X6LG85</accession>
<feature type="region of interest" description="Disordered" evidence="1">
    <location>
        <begin position="55"/>
        <end position="92"/>
    </location>
</feature>
<feature type="compositionally biased region" description="Low complexity" evidence="1">
    <location>
        <begin position="55"/>
        <end position="67"/>
    </location>
</feature>
<dbReference type="AlphaFoldDB" id="X6LG85"/>
<feature type="non-terminal residue" evidence="2">
    <location>
        <position position="92"/>
    </location>
</feature>
<reference evidence="2 3" key="1">
    <citation type="journal article" date="2013" name="Curr. Biol.">
        <title>The Genome of the Foraminiferan Reticulomyxa filosa.</title>
        <authorList>
            <person name="Glockner G."/>
            <person name="Hulsmann N."/>
            <person name="Schleicher M."/>
            <person name="Noegel A.A."/>
            <person name="Eichinger L."/>
            <person name="Gallinger C."/>
            <person name="Pawlowski J."/>
            <person name="Sierra R."/>
            <person name="Euteneuer U."/>
            <person name="Pillet L."/>
            <person name="Moustafa A."/>
            <person name="Platzer M."/>
            <person name="Groth M."/>
            <person name="Szafranski K."/>
            <person name="Schliwa M."/>
        </authorList>
    </citation>
    <scope>NUCLEOTIDE SEQUENCE [LARGE SCALE GENOMIC DNA]</scope>
</reference>
<dbReference type="EMBL" id="ASPP01041810">
    <property type="protein sequence ID" value="ETO00152.1"/>
    <property type="molecule type" value="Genomic_DNA"/>
</dbReference>
<feature type="compositionally biased region" description="Basic and acidic residues" evidence="1">
    <location>
        <begin position="78"/>
        <end position="92"/>
    </location>
</feature>
<sequence>MLTDKYGLFLRDPVSVPVEVLHLQKQHGFDPTYHGCRFVCIESLSFQLQQQQQQQQRQQQQQQQQQQCDQNNRALKKTNKEQHKTCDGCRQA</sequence>
<gene>
    <name evidence="2" type="ORF">RFI_37307</name>
</gene>
<evidence type="ECO:0000313" key="2">
    <source>
        <dbReference type="EMBL" id="ETO00152.1"/>
    </source>
</evidence>
<dbReference type="Proteomes" id="UP000023152">
    <property type="component" value="Unassembled WGS sequence"/>
</dbReference>
<keyword evidence="3" id="KW-1185">Reference proteome</keyword>